<dbReference type="InterPro" id="IPR042183">
    <property type="entry name" value="MmgE/PrpD_sf_1"/>
</dbReference>
<sequence length="427" mass="46510">MTYEEKELLDIIKEDTMPALGCTEPIAVCYLGAFMNDYIKEDIAKAKEIDVIVSKNIYKNGKSVTIPNTGTCGLDLAAILGLSGGNKDDGLLVLTKFNDEMISRAKELREALNIKLSYDEKTPDIYVRMLVKFDDACVEGLLQKGHTNVEYIKVDDKVLYENKLEESSNEMKEFMSKLTLKKIKELVLSTPLEELDFIEEGVEMNMHAANEGLKLKNSNLLGQSLKKMENKNIISNDAYTKTRILTAAAADMRMSGGNCMVMTSGGSGNQGINVIIPIYLIYEEFNLKKEDMIRAIYFGHAINRFVKTFSGKLSGMCGCAIAAGLGAAAGITMMMGGTDEQIEGACSNMFANLTGLICDGAKNTCALKLSTCAGEAVLSAFLALNGCTPKENVGVVSGNIEDTIKNVGLLCRSAFNRVDDVMLDIIK</sequence>
<evidence type="ECO:0000259" key="2">
    <source>
        <dbReference type="Pfam" id="PF03313"/>
    </source>
</evidence>
<keyword evidence="3" id="KW-0456">Lyase</keyword>
<dbReference type="Pfam" id="PF03313">
    <property type="entry name" value="SDH_alpha"/>
    <property type="match status" value="1"/>
</dbReference>
<feature type="domain" description="Serine dehydratase-like alpha subunit" evidence="2">
    <location>
        <begin position="188"/>
        <end position="423"/>
    </location>
</feature>
<dbReference type="PIRSF" id="PIRSF006054">
    <property type="entry name" value="UCP006054"/>
    <property type="match status" value="1"/>
</dbReference>
<dbReference type="PANTHER" id="PTHR30501">
    <property type="entry name" value="UPF0597 PROTEIN YHAM"/>
    <property type="match status" value="1"/>
</dbReference>
<evidence type="ECO:0000313" key="3">
    <source>
        <dbReference type="EMBL" id="UQK58809.1"/>
    </source>
</evidence>
<dbReference type="Gene3D" id="1.10.4100.10">
    <property type="entry name" value="2-methylcitrate dehydratase PrpD"/>
    <property type="match status" value="1"/>
</dbReference>
<accession>A0A9E7IUX5</accession>
<proteinExistence type="inferred from homology"/>
<gene>
    <name evidence="3" type="ORF">M1R53_06115</name>
</gene>
<evidence type="ECO:0000313" key="4">
    <source>
        <dbReference type="Proteomes" id="UP000831151"/>
    </source>
</evidence>
<dbReference type="EMBL" id="CP096649">
    <property type="protein sequence ID" value="UQK58809.1"/>
    <property type="molecule type" value="Genomic_DNA"/>
</dbReference>
<dbReference type="PANTHER" id="PTHR30501:SF2">
    <property type="entry name" value="UPF0597 PROTEIN YHAM"/>
    <property type="match status" value="1"/>
</dbReference>
<protein>
    <recommendedName>
        <fullName evidence="1">UPF0597 protein M1R53_06115</fullName>
    </recommendedName>
</protein>
<dbReference type="HAMAP" id="MF_01845">
    <property type="entry name" value="UPF0597"/>
    <property type="match status" value="1"/>
</dbReference>
<dbReference type="GO" id="GO:0019450">
    <property type="term" value="P:L-cysteine catabolic process to pyruvate"/>
    <property type="evidence" value="ECO:0007669"/>
    <property type="project" value="TreeGrafter"/>
</dbReference>
<dbReference type="Proteomes" id="UP000831151">
    <property type="component" value="Chromosome"/>
</dbReference>
<reference evidence="3" key="1">
    <citation type="submission" date="2022-04" db="EMBL/GenBank/DDBJ databases">
        <title>Complete genome sequences of Ezakiella coagulans and Fenollaria massiliensis.</title>
        <authorList>
            <person name="France M.T."/>
            <person name="Clifford J."/>
            <person name="Narina S."/>
            <person name="Rutt L."/>
            <person name="Ravel J."/>
        </authorList>
    </citation>
    <scope>NUCLEOTIDE SEQUENCE</scope>
    <source>
        <strain evidence="3">C0061C2</strain>
    </source>
</reference>
<dbReference type="InterPro" id="IPR005130">
    <property type="entry name" value="Ser_deHydtase-like_asu"/>
</dbReference>
<dbReference type="RefSeq" id="WP_070600450.1">
    <property type="nucleotide sequence ID" value="NZ_CP096649.1"/>
</dbReference>
<organism evidence="3 4">
    <name type="scientific">Fenollaria massiliensis</name>
    <dbReference type="NCBI Taxonomy" id="938288"/>
    <lineage>
        <taxon>Bacteria</taxon>
        <taxon>Bacillati</taxon>
        <taxon>Bacillota</taxon>
        <taxon>Clostridia</taxon>
        <taxon>Eubacteriales</taxon>
        <taxon>Fenollaria</taxon>
    </lineage>
</organism>
<name>A0A9E7IUX5_9FIRM</name>
<keyword evidence="4" id="KW-1185">Reference proteome</keyword>
<dbReference type="GO" id="GO:0080146">
    <property type="term" value="F:L-cysteine desulfhydrase activity"/>
    <property type="evidence" value="ECO:0007669"/>
    <property type="project" value="TreeGrafter"/>
</dbReference>
<dbReference type="KEGG" id="fms:M1R53_06115"/>
<comment type="similarity">
    <text evidence="1">Belongs to the UPF0597 family.</text>
</comment>
<dbReference type="InterPro" id="IPR021144">
    <property type="entry name" value="UPF0597"/>
</dbReference>
<dbReference type="AlphaFoldDB" id="A0A9E7IUX5"/>
<dbReference type="InterPro" id="IPR036148">
    <property type="entry name" value="MmgE/PrpD_sf"/>
</dbReference>
<evidence type="ECO:0000256" key="1">
    <source>
        <dbReference type="HAMAP-Rule" id="MF_01845"/>
    </source>
</evidence>
<dbReference type="SUPFAM" id="SSF103378">
    <property type="entry name" value="2-methylcitrate dehydratase PrpD"/>
    <property type="match status" value="1"/>
</dbReference>